<reference evidence="1" key="1">
    <citation type="journal article" date="2019" name="bioRxiv">
        <title>The Genome of the Zebra Mussel, Dreissena polymorpha: A Resource for Invasive Species Research.</title>
        <authorList>
            <person name="McCartney M.A."/>
            <person name="Auch B."/>
            <person name="Kono T."/>
            <person name="Mallez S."/>
            <person name="Zhang Y."/>
            <person name="Obille A."/>
            <person name="Becker A."/>
            <person name="Abrahante J.E."/>
            <person name="Garbe J."/>
            <person name="Badalamenti J.P."/>
            <person name="Herman A."/>
            <person name="Mangelson H."/>
            <person name="Liachko I."/>
            <person name="Sullivan S."/>
            <person name="Sone E.D."/>
            <person name="Koren S."/>
            <person name="Silverstein K.A.T."/>
            <person name="Beckman K.B."/>
            <person name="Gohl D.M."/>
        </authorList>
    </citation>
    <scope>NUCLEOTIDE SEQUENCE</scope>
    <source>
        <strain evidence="1">Duluth1</strain>
        <tissue evidence="1">Whole animal</tissue>
    </source>
</reference>
<evidence type="ECO:0000313" key="1">
    <source>
        <dbReference type="EMBL" id="KAH3884099.1"/>
    </source>
</evidence>
<keyword evidence="2" id="KW-1185">Reference proteome</keyword>
<evidence type="ECO:0000313" key="2">
    <source>
        <dbReference type="Proteomes" id="UP000828390"/>
    </source>
</evidence>
<protein>
    <submittedName>
        <fullName evidence="1">Uncharacterized protein</fullName>
    </submittedName>
</protein>
<gene>
    <name evidence="1" type="ORF">DPMN_008072</name>
</gene>
<dbReference type="Proteomes" id="UP000828390">
    <property type="component" value="Unassembled WGS sequence"/>
</dbReference>
<dbReference type="EMBL" id="JAIWYP010000001">
    <property type="protein sequence ID" value="KAH3884099.1"/>
    <property type="molecule type" value="Genomic_DNA"/>
</dbReference>
<sequence length="56" mass="6237">MEELDALPTVEAIDQAIDPLSFGTAPGKSLHPTLCHQLRKDLLLQPLNDLLILCWE</sequence>
<comment type="caution">
    <text evidence="1">The sequence shown here is derived from an EMBL/GenBank/DDBJ whole genome shotgun (WGS) entry which is preliminary data.</text>
</comment>
<name>A0A9D4RWZ6_DREPO</name>
<reference evidence="1" key="2">
    <citation type="submission" date="2020-11" db="EMBL/GenBank/DDBJ databases">
        <authorList>
            <person name="McCartney M.A."/>
            <person name="Auch B."/>
            <person name="Kono T."/>
            <person name="Mallez S."/>
            <person name="Becker A."/>
            <person name="Gohl D.M."/>
            <person name="Silverstein K.A.T."/>
            <person name="Koren S."/>
            <person name="Bechman K.B."/>
            <person name="Herman A."/>
            <person name="Abrahante J.E."/>
            <person name="Garbe J."/>
        </authorList>
    </citation>
    <scope>NUCLEOTIDE SEQUENCE</scope>
    <source>
        <strain evidence="1">Duluth1</strain>
        <tissue evidence="1">Whole animal</tissue>
    </source>
</reference>
<dbReference type="AlphaFoldDB" id="A0A9D4RWZ6"/>
<accession>A0A9D4RWZ6</accession>
<proteinExistence type="predicted"/>
<organism evidence="1 2">
    <name type="scientific">Dreissena polymorpha</name>
    <name type="common">Zebra mussel</name>
    <name type="synonym">Mytilus polymorpha</name>
    <dbReference type="NCBI Taxonomy" id="45954"/>
    <lineage>
        <taxon>Eukaryota</taxon>
        <taxon>Metazoa</taxon>
        <taxon>Spiralia</taxon>
        <taxon>Lophotrochozoa</taxon>
        <taxon>Mollusca</taxon>
        <taxon>Bivalvia</taxon>
        <taxon>Autobranchia</taxon>
        <taxon>Heteroconchia</taxon>
        <taxon>Euheterodonta</taxon>
        <taxon>Imparidentia</taxon>
        <taxon>Neoheterodontei</taxon>
        <taxon>Myida</taxon>
        <taxon>Dreissenoidea</taxon>
        <taxon>Dreissenidae</taxon>
        <taxon>Dreissena</taxon>
    </lineage>
</organism>